<dbReference type="SUPFAM" id="SSF53822">
    <property type="entry name" value="Periplasmic binding protein-like I"/>
    <property type="match status" value="1"/>
</dbReference>
<sequence length="375" mass="38199">MKKSVLRVGASMLVLSLVGVACGGSDDSSADACEGNSKIAFFGALTGEAGNLGINIKKGLDLAVAQHNEANPDAQIDVEAYDSQGDPDQAPALADKAIADACVKGIVGPAFSGESAAVNAKFEEAGLPLITPSATNPDLSKNGWDVFHRALAGDDKQGPGAASRIVADGKTKVGVIDDNSEYGKGLADIVQTSLGDKAVELNSLDPEAADYSAVITAAKDAGVDAVFFGGYYAAAGKLAKQMADAGVTAQFYSGDGTLDVGFIEAAGPAAEGAILTCTCAPKDSNPEFLKAFQDANKGEDPATYAAEAYDAASVFLAAMKDGKTSRGDILKFINSYDAAGVTKQLNWDEAGEVTGSAVYAYEIKDGAIKGIGLIK</sequence>
<dbReference type="InterPro" id="IPR028082">
    <property type="entry name" value="Peripla_BP_I"/>
</dbReference>
<dbReference type="PROSITE" id="PS51257">
    <property type="entry name" value="PROKAR_LIPOPROTEIN"/>
    <property type="match status" value="1"/>
</dbReference>
<dbReference type="PRINTS" id="PR00337">
    <property type="entry name" value="LEUILEVALBP"/>
</dbReference>
<gene>
    <name evidence="5" type="ORF">UFOPK2086_00079</name>
</gene>
<evidence type="ECO:0000313" key="5">
    <source>
        <dbReference type="EMBL" id="CAB4626709.1"/>
    </source>
</evidence>
<dbReference type="CDD" id="cd06342">
    <property type="entry name" value="PBP1_ABC_LIVBP-like"/>
    <property type="match status" value="1"/>
</dbReference>
<dbReference type="EMBL" id="CAEZVQ010000003">
    <property type="protein sequence ID" value="CAB4626709.1"/>
    <property type="molecule type" value="Genomic_DNA"/>
</dbReference>
<dbReference type="AlphaFoldDB" id="A0A6J6IR89"/>
<dbReference type="PANTHER" id="PTHR47151">
    <property type="entry name" value="LEU/ILE/VAL-BINDING ABC TRANSPORTER SUBUNIT"/>
    <property type="match status" value="1"/>
</dbReference>
<evidence type="ECO:0000256" key="2">
    <source>
        <dbReference type="ARBA" id="ARBA00022729"/>
    </source>
</evidence>
<protein>
    <submittedName>
        <fullName evidence="5">Unannotated protein</fullName>
    </submittedName>
</protein>
<keyword evidence="2" id="KW-0732">Signal</keyword>
<dbReference type="InterPro" id="IPR000709">
    <property type="entry name" value="Leu_Ile_Val-bd"/>
</dbReference>
<feature type="domain" description="Leucine-binding protein" evidence="4">
    <location>
        <begin position="38"/>
        <end position="366"/>
    </location>
</feature>
<dbReference type="Gene3D" id="3.40.50.2300">
    <property type="match status" value="2"/>
</dbReference>
<dbReference type="InterPro" id="IPR028081">
    <property type="entry name" value="Leu-bd"/>
</dbReference>
<keyword evidence="3" id="KW-0029">Amino-acid transport</keyword>
<dbReference type="GO" id="GO:0006865">
    <property type="term" value="P:amino acid transport"/>
    <property type="evidence" value="ECO:0007669"/>
    <property type="project" value="UniProtKB-KW"/>
</dbReference>
<organism evidence="5">
    <name type="scientific">freshwater metagenome</name>
    <dbReference type="NCBI Taxonomy" id="449393"/>
    <lineage>
        <taxon>unclassified sequences</taxon>
        <taxon>metagenomes</taxon>
        <taxon>ecological metagenomes</taxon>
    </lineage>
</organism>
<proteinExistence type="predicted"/>
<name>A0A6J6IR89_9ZZZZ</name>
<evidence type="ECO:0000256" key="1">
    <source>
        <dbReference type="ARBA" id="ARBA00022448"/>
    </source>
</evidence>
<keyword evidence="1" id="KW-0813">Transport</keyword>
<dbReference type="PANTHER" id="PTHR47151:SF2">
    <property type="entry name" value="AMINO ACID BINDING PROTEIN"/>
    <property type="match status" value="1"/>
</dbReference>
<accession>A0A6J6IR89</accession>
<evidence type="ECO:0000259" key="4">
    <source>
        <dbReference type="Pfam" id="PF13458"/>
    </source>
</evidence>
<evidence type="ECO:0000256" key="3">
    <source>
        <dbReference type="ARBA" id="ARBA00022970"/>
    </source>
</evidence>
<dbReference type="Pfam" id="PF13458">
    <property type="entry name" value="Peripla_BP_6"/>
    <property type="match status" value="1"/>
</dbReference>
<reference evidence="5" key="1">
    <citation type="submission" date="2020-05" db="EMBL/GenBank/DDBJ databases">
        <authorList>
            <person name="Chiriac C."/>
            <person name="Salcher M."/>
            <person name="Ghai R."/>
            <person name="Kavagutti S V."/>
        </authorList>
    </citation>
    <scope>NUCLEOTIDE SEQUENCE</scope>
</reference>